<dbReference type="Proteomes" id="UP000703590">
    <property type="component" value="Unassembled WGS sequence"/>
</dbReference>
<dbReference type="InterPro" id="IPR023753">
    <property type="entry name" value="FAD/NAD-binding_dom"/>
</dbReference>
<dbReference type="RefSeq" id="WP_205458630.1">
    <property type="nucleotide sequence ID" value="NZ_JAFHKK010000007.1"/>
</dbReference>
<comment type="caution">
    <text evidence="2">The sequence shown here is derived from an EMBL/GenBank/DDBJ whole genome shotgun (WGS) entry which is preliminary data.</text>
</comment>
<evidence type="ECO:0000259" key="1">
    <source>
        <dbReference type="Pfam" id="PF07992"/>
    </source>
</evidence>
<reference evidence="2 3" key="1">
    <citation type="submission" date="2021-02" db="EMBL/GenBank/DDBJ databases">
        <title>Sulfurospirillum tamanensis sp. nov.</title>
        <authorList>
            <person name="Frolova A."/>
            <person name="Merkel A."/>
            <person name="Slobodkin A."/>
        </authorList>
    </citation>
    <scope>NUCLEOTIDE SEQUENCE [LARGE SCALE GENOMIC DNA]</scope>
    <source>
        <strain evidence="2 3">T05b</strain>
    </source>
</reference>
<dbReference type="Pfam" id="PF07992">
    <property type="entry name" value="Pyr_redox_2"/>
    <property type="match status" value="1"/>
</dbReference>
<dbReference type="SUPFAM" id="SSF51905">
    <property type="entry name" value="FAD/NAD(P)-binding domain"/>
    <property type="match status" value="2"/>
</dbReference>
<gene>
    <name evidence="2" type="ORF">JWV37_04735</name>
</gene>
<dbReference type="InterPro" id="IPR036188">
    <property type="entry name" value="FAD/NAD-bd_sf"/>
</dbReference>
<reference evidence="3" key="2">
    <citation type="submission" date="2021-02" db="EMBL/GenBank/DDBJ databases">
        <title>Sulfurospirillum tamanensis sp. nov.</title>
        <authorList>
            <person name="Merkel A.Y."/>
        </authorList>
    </citation>
    <scope>NUCLEOTIDE SEQUENCE [LARGE SCALE GENOMIC DNA]</scope>
    <source>
        <strain evidence="3">T05b</strain>
    </source>
</reference>
<reference evidence="2 3" key="3">
    <citation type="submission" date="2021-02" db="EMBL/GenBank/DDBJ databases">
        <authorList>
            <person name="Merkel A.Y."/>
        </authorList>
    </citation>
    <scope>NUCLEOTIDE SEQUENCE [LARGE SCALE GENOMIC DNA]</scope>
    <source>
        <strain evidence="2 3">T05b</strain>
    </source>
</reference>
<dbReference type="PANTHER" id="PTHR10632:SF2">
    <property type="entry name" value="SULFIDE:QUINONE OXIDOREDUCTASE, MITOCHONDRIAL"/>
    <property type="match status" value="1"/>
</dbReference>
<dbReference type="Gene3D" id="3.50.50.60">
    <property type="entry name" value="FAD/NAD(P)-binding domain"/>
    <property type="match status" value="2"/>
</dbReference>
<keyword evidence="3" id="KW-1185">Reference proteome</keyword>
<dbReference type="PRINTS" id="PR00368">
    <property type="entry name" value="FADPNR"/>
</dbReference>
<evidence type="ECO:0000313" key="2">
    <source>
        <dbReference type="EMBL" id="MBN2964081.1"/>
    </source>
</evidence>
<sequence>MEKRELDALCDVLDTELKQHGLSRRDALKLAGLSSAAFLLNPSASVGATSATASSVTGKILIVGGGAAGCSLANALVKKISSPDITLIEPNPQSVTYQPGQTFVATGIYKLEDIVAQTEDFLPKEVKWIKDSVVSFDPENNTVETTANGQIRYDFLVVATGLQLHYETIDGLTKEMIGTEGIGSIYTPQGALKTWGVLQEFVAKAKSGQKVAGVFSHPNTPIKCGGAPKKIMYLTHDRLKEAKARENATLTFYPNGGLMFDVPEYHDAIIKQYEVRGMEWNYRHNLIGVDASKKIATFDHHYLVKGAWDEDLEEFEMIPEAKRVEVPYDFLHVTPPMTAPDAVRNSSLAWQRGSAAAGGWVEVEKETLQHYRYPNVFALGDVAGIPMGKTGGSVRKQYTVCADNLIAVMNGKEPKAKYDGYTVCPLVTGIGTVMMAEFDWSGKPTPSFPLLDPSQERWLWWIMKVYMLKPMYFHGMLKGRA</sequence>
<dbReference type="InterPro" id="IPR006311">
    <property type="entry name" value="TAT_signal"/>
</dbReference>
<name>A0ABS2WQX8_9BACT</name>
<accession>A0ABS2WQX8</accession>
<dbReference type="InterPro" id="IPR015904">
    <property type="entry name" value="Sulphide_quinone_reductase"/>
</dbReference>
<evidence type="ECO:0000313" key="3">
    <source>
        <dbReference type="Proteomes" id="UP000703590"/>
    </source>
</evidence>
<dbReference type="PROSITE" id="PS51318">
    <property type="entry name" value="TAT"/>
    <property type="match status" value="1"/>
</dbReference>
<proteinExistence type="predicted"/>
<protein>
    <submittedName>
        <fullName evidence="2">NAD(P)/FAD-dependent oxidoreductase</fullName>
    </submittedName>
</protein>
<feature type="domain" description="FAD/NAD(P)-binding" evidence="1">
    <location>
        <begin position="59"/>
        <end position="175"/>
    </location>
</feature>
<dbReference type="EMBL" id="JAFHKK010000007">
    <property type="protein sequence ID" value="MBN2964081.1"/>
    <property type="molecule type" value="Genomic_DNA"/>
</dbReference>
<dbReference type="PANTHER" id="PTHR10632">
    <property type="entry name" value="SULFIDE:QUINONE OXIDOREDUCTASE"/>
    <property type="match status" value="1"/>
</dbReference>
<organism evidence="2 3">
    <name type="scientific">Sulfurospirillum tamanense</name>
    <dbReference type="NCBI Taxonomy" id="2813362"/>
    <lineage>
        <taxon>Bacteria</taxon>
        <taxon>Pseudomonadati</taxon>
        <taxon>Campylobacterota</taxon>
        <taxon>Epsilonproteobacteria</taxon>
        <taxon>Campylobacterales</taxon>
        <taxon>Sulfurospirillaceae</taxon>
        <taxon>Sulfurospirillum</taxon>
    </lineage>
</organism>